<dbReference type="Gene3D" id="1.10.10.10">
    <property type="entry name" value="Winged helix-like DNA-binding domain superfamily/Winged helix DNA-binding domain"/>
    <property type="match status" value="1"/>
</dbReference>
<keyword evidence="2" id="KW-0663">Pyridoxal phosphate</keyword>
<keyword evidence="5" id="KW-0804">Transcription</keyword>
<evidence type="ECO:0000313" key="7">
    <source>
        <dbReference type="EMBL" id="POR00257.1"/>
    </source>
</evidence>
<dbReference type="InterPro" id="IPR015422">
    <property type="entry name" value="PyrdxlP-dep_Trfase_small"/>
</dbReference>
<name>A0A2S4JL63_9SPIO</name>
<dbReference type="OrthoDB" id="362473at2"/>
<dbReference type="EMBL" id="LPWH01000078">
    <property type="protein sequence ID" value="POR00257.1"/>
    <property type="molecule type" value="Genomic_DNA"/>
</dbReference>
<evidence type="ECO:0000256" key="1">
    <source>
        <dbReference type="ARBA" id="ARBA00005384"/>
    </source>
</evidence>
<dbReference type="Proteomes" id="UP000237350">
    <property type="component" value="Unassembled WGS sequence"/>
</dbReference>
<organism evidence="7 8">
    <name type="scientific">Alkalispirochaeta sphaeroplastigenens</name>
    <dbReference type="NCBI Taxonomy" id="1187066"/>
    <lineage>
        <taxon>Bacteria</taxon>
        <taxon>Pseudomonadati</taxon>
        <taxon>Spirochaetota</taxon>
        <taxon>Spirochaetia</taxon>
        <taxon>Spirochaetales</taxon>
        <taxon>Spirochaetaceae</taxon>
        <taxon>Alkalispirochaeta</taxon>
    </lineage>
</organism>
<feature type="domain" description="HTH gntR-type" evidence="6">
    <location>
        <begin position="10"/>
        <end position="78"/>
    </location>
</feature>
<evidence type="ECO:0000313" key="8">
    <source>
        <dbReference type="Proteomes" id="UP000237350"/>
    </source>
</evidence>
<accession>A0A2S4JL63</accession>
<dbReference type="InterPro" id="IPR000524">
    <property type="entry name" value="Tscrpt_reg_HTH_GntR"/>
</dbReference>
<evidence type="ECO:0000256" key="2">
    <source>
        <dbReference type="ARBA" id="ARBA00022898"/>
    </source>
</evidence>
<dbReference type="InterPro" id="IPR051446">
    <property type="entry name" value="HTH_trans_reg/aminotransferase"/>
</dbReference>
<dbReference type="SUPFAM" id="SSF46785">
    <property type="entry name" value="Winged helix' DNA-binding domain"/>
    <property type="match status" value="1"/>
</dbReference>
<dbReference type="PANTHER" id="PTHR46577">
    <property type="entry name" value="HTH-TYPE TRANSCRIPTIONAL REGULATORY PROTEIN GABR"/>
    <property type="match status" value="1"/>
</dbReference>
<dbReference type="Pfam" id="PF00392">
    <property type="entry name" value="GntR"/>
    <property type="match status" value="1"/>
</dbReference>
<dbReference type="SUPFAM" id="SSF53383">
    <property type="entry name" value="PLP-dependent transferases"/>
    <property type="match status" value="1"/>
</dbReference>
<dbReference type="Pfam" id="PF00155">
    <property type="entry name" value="Aminotran_1_2"/>
    <property type="match status" value="1"/>
</dbReference>
<dbReference type="Gene3D" id="3.90.1150.10">
    <property type="entry name" value="Aspartate Aminotransferase, domain 1"/>
    <property type="match status" value="1"/>
</dbReference>
<keyword evidence="8" id="KW-1185">Reference proteome</keyword>
<dbReference type="PROSITE" id="PS50949">
    <property type="entry name" value="HTH_GNTR"/>
    <property type="match status" value="1"/>
</dbReference>
<dbReference type="GO" id="GO:0003677">
    <property type="term" value="F:DNA binding"/>
    <property type="evidence" value="ECO:0007669"/>
    <property type="project" value="UniProtKB-KW"/>
</dbReference>
<dbReference type="SMART" id="SM00345">
    <property type="entry name" value="HTH_GNTR"/>
    <property type="match status" value="1"/>
</dbReference>
<evidence type="ECO:0000259" key="6">
    <source>
        <dbReference type="PROSITE" id="PS50949"/>
    </source>
</evidence>
<evidence type="ECO:0000256" key="5">
    <source>
        <dbReference type="ARBA" id="ARBA00023163"/>
    </source>
</evidence>
<dbReference type="InterPro" id="IPR015421">
    <property type="entry name" value="PyrdxlP-dep_Trfase_major"/>
</dbReference>
<dbReference type="InterPro" id="IPR004839">
    <property type="entry name" value="Aminotransferase_I/II_large"/>
</dbReference>
<dbReference type="PANTHER" id="PTHR46577:SF2">
    <property type="entry name" value="TRANSCRIPTIONAL REGULATORY PROTEIN"/>
    <property type="match status" value="1"/>
</dbReference>
<keyword evidence="4" id="KW-0238">DNA-binding</keyword>
<gene>
    <name evidence="7" type="ORF">AU468_09785</name>
</gene>
<protein>
    <recommendedName>
        <fullName evidence="6">HTH gntR-type domain-containing protein</fullName>
    </recommendedName>
</protein>
<reference evidence="8" key="1">
    <citation type="submission" date="2015-12" db="EMBL/GenBank/DDBJ databases">
        <authorList>
            <person name="Lodha T.D."/>
            <person name="Chintalapati S."/>
            <person name="Chintalapati V.R."/>
            <person name="Sravanthi T."/>
        </authorList>
    </citation>
    <scope>NUCLEOTIDE SEQUENCE [LARGE SCALE GENOMIC DNA]</scope>
    <source>
        <strain evidence="8">JC133</strain>
    </source>
</reference>
<dbReference type="GO" id="GO:0030170">
    <property type="term" value="F:pyridoxal phosphate binding"/>
    <property type="evidence" value="ECO:0007669"/>
    <property type="project" value="InterPro"/>
</dbReference>
<dbReference type="CDD" id="cd07377">
    <property type="entry name" value="WHTH_GntR"/>
    <property type="match status" value="1"/>
</dbReference>
<evidence type="ECO:0000256" key="3">
    <source>
        <dbReference type="ARBA" id="ARBA00023015"/>
    </source>
</evidence>
<dbReference type="InterPro" id="IPR015424">
    <property type="entry name" value="PyrdxlP-dep_Trfase"/>
</dbReference>
<evidence type="ECO:0000256" key="4">
    <source>
        <dbReference type="ARBA" id="ARBA00023125"/>
    </source>
</evidence>
<comment type="similarity">
    <text evidence="1">In the C-terminal section; belongs to the class-I pyridoxal-phosphate-dependent aminotransferase family.</text>
</comment>
<comment type="caution">
    <text evidence="7">The sequence shown here is derived from an EMBL/GenBank/DDBJ whole genome shotgun (WGS) entry which is preliminary data.</text>
</comment>
<dbReference type="GO" id="GO:0003700">
    <property type="term" value="F:DNA-binding transcription factor activity"/>
    <property type="evidence" value="ECO:0007669"/>
    <property type="project" value="InterPro"/>
</dbReference>
<sequence>MVRYTMTKGLPLYEQLARKISEQIMLGVFRPGDRLPSIRELSRTQSVAINTVKEAYYRLEAAGVVELRPRYGIFVRPASQPMSAPLEDTRQFDAAAATTSELWHQVHRDSESASLCPLGIFTLDDQALPSDALSRTLAGVIRRFPARSLRLPALRGELPLRRAVARRFAAAGCTVSPNEVLISSGCTDGLYMALTALTKPGDSIVVEHPFFSSVLQLWETLGLSIIEIPSSPETGVHVPMLEHTFRERAPAACILVSTFSNPVGSTIPAENKKRIAQLAARYSVPIIEDDVFGDLPHDGVRRPMIKSFDTSGEVVVVSSFSKTVAPGYRTGWIVPGRYQQEIERLKAAASHAAATPVQLALAEFLDSGRYDRHLRRLQRRYLSNMTQMMEGIERYFPAGTRFSRPKGGLVFWLEFCASIDTPTLYNRAREAGIAITPGTVFTLTGALKNGLRLSFTRWDERIEHGLTTVGELAKSL</sequence>
<dbReference type="InterPro" id="IPR036388">
    <property type="entry name" value="WH-like_DNA-bd_sf"/>
</dbReference>
<dbReference type="InterPro" id="IPR036390">
    <property type="entry name" value="WH_DNA-bd_sf"/>
</dbReference>
<dbReference type="CDD" id="cd00609">
    <property type="entry name" value="AAT_like"/>
    <property type="match status" value="1"/>
</dbReference>
<keyword evidence="3" id="KW-0805">Transcription regulation</keyword>
<dbReference type="AlphaFoldDB" id="A0A2S4JL63"/>
<dbReference type="Gene3D" id="3.40.640.10">
    <property type="entry name" value="Type I PLP-dependent aspartate aminotransferase-like (Major domain)"/>
    <property type="match status" value="1"/>
</dbReference>
<proteinExistence type="inferred from homology"/>